<name>A0ABS3JMH3_9BACT</name>
<evidence type="ECO:0000256" key="1">
    <source>
        <dbReference type="SAM" id="Phobius"/>
    </source>
</evidence>
<dbReference type="InterPro" id="IPR036514">
    <property type="entry name" value="SGNH_hydro_sf"/>
</dbReference>
<protein>
    <recommendedName>
        <fullName evidence="4">Sialate O-acetylesterase domain-containing protein</fullName>
    </recommendedName>
</protein>
<dbReference type="Proteomes" id="UP000664628">
    <property type="component" value="Unassembled WGS sequence"/>
</dbReference>
<dbReference type="SUPFAM" id="SSF52266">
    <property type="entry name" value="SGNH hydrolase"/>
    <property type="match status" value="1"/>
</dbReference>
<evidence type="ECO:0000313" key="2">
    <source>
        <dbReference type="EMBL" id="MBO0951215.1"/>
    </source>
</evidence>
<organism evidence="2 3">
    <name type="scientific">Fibrella forsythiae</name>
    <dbReference type="NCBI Taxonomy" id="2817061"/>
    <lineage>
        <taxon>Bacteria</taxon>
        <taxon>Pseudomonadati</taxon>
        <taxon>Bacteroidota</taxon>
        <taxon>Cytophagia</taxon>
        <taxon>Cytophagales</taxon>
        <taxon>Spirosomataceae</taxon>
        <taxon>Fibrella</taxon>
    </lineage>
</organism>
<sequence>MLQLTSPLPNQVYQRNAQGRAYVSIKGTCPTDVVSLEVICTPGIAGRLQTATIPVINGAFTAVTILEQGDYTMVVSPVKASGKDTAAAITQKVGIGEVFVVWGHSVAQGDDRFHLGGATDPRVFTVGIDMTANGANAHYNTTGDAADLPSAIVPYASDVVPGPYGSSTHFWAKFAEKITLKYNVPTMLLNAAFGGTNLEQWYKSITKTPFEHGFVDYRLGFPYINLKNAFTKYTSVSGFRAMLVDHGANDWQNTDYEAIFGYFKGIIEQARIDSKSPKAAVVVNRATPFGKTGIRGVQQRVISDVAYCFAGPDYDAQILEEADFIDSGHIHLSVQGQAKAAQAWADAIPPTVLAKMVPYQAKAVELITAPVETQKTDDTPLTISRFSKFKLAAISIDRNLLLGAVLAAVLILGSFLLGRWSIRHRNA</sequence>
<dbReference type="RefSeq" id="WP_207331170.1">
    <property type="nucleotide sequence ID" value="NZ_JAFMYW010000007.1"/>
</dbReference>
<keyword evidence="3" id="KW-1185">Reference proteome</keyword>
<comment type="caution">
    <text evidence="2">The sequence shown here is derived from an EMBL/GenBank/DDBJ whole genome shotgun (WGS) entry which is preliminary data.</text>
</comment>
<keyword evidence="1" id="KW-0812">Transmembrane</keyword>
<keyword evidence="1" id="KW-0472">Membrane</keyword>
<dbReference type="Gene3D" id="3.40.50.1110">
    <property type="entry name" value="SGNH hydrolase"/>
    <property type="match status" value="1"/>
</dbReference>
<accession>A0ABS3JMH3</accession>
<evidence type="ECO:0000313" key="3">
    <source>
        <dbReference type="Proteomes" id="UP000664628"/>
    </source>
</evidence>
<keyword evidence="1" id="KW-1133">Transmembrane helix</keyword>
<proteinExistence type="predicted"/>
<feature type="transmembrane region" description="Helical" evidence="1">
    <location>
        <begin position="400"/>
        <end position="422"/>
    </location>
</feature>
<dbReference type="EMBL" id="JAFMYW010000007">
    <property type="protein sequence ID" value="MBO0951215.1"/>
    <property type="molecule type" value="Genomic_DNA"/>
</dbReference>
<evidence type="ECO:0008006" key="4">
    <source>
        <dbReference type="Google" id="ProtNLM"/>
    </source>
</evidence>
<gene>
    <name evidence="2" type="ORF">J2I46_21700</name>
</gene>
<reference evidence="2 3" key="1">
    <citation type="submission" date="2021-03" db="EMBL/GenBank/DDBJ databases">
        <title>Fibrella sp. HMF5405 genome sequencing and assembly.</title>
        <authorList>
            <person name="Kang H."/>
            <person name="Kim H."/>
            <person name="Bae S."/>
            <person name="Joh K."/>
        </authorList>
    </citation>
    <scope>NUCLEOTIDE SEQUENCE [LARGE SCALE GENOMIC DNA]</scope>
    <source>
        <strain evidence="2 3">HMF5405</strain>
    </source>
</reference>